<protein>
    <recommendedName>
        <fullName evidence="4">Coiled-coil domain-containing protein 125</fullName>
    </recommendedName>
</protein>
<comment type="caution">
    <text evidence="2">The sequence shown here is derived from an EMBL/GenBank/DDBJ whole genome shotgun (WGS) entry which is preliminary data.</text>
</comment>
<keyword evidence="3" id="KW-1185">Reference proteome</keyword>
<evidence type="ECO:0008006" key="4">
    <source>
        <dbReference type="Google" id="ProtNLM"/>
    </source>
</evidence>
<proteinExistence type="predicted"/>
<evidence type="ECO:0000313" key="3">
    <source>
        <dbReference type="Proteomes" id="UP001208570"/>
    </source>
</evidence>
<keyword evidence="1" id="KW-0175">Coiled coil</keyword>
<evidence type="ECO:0000313" key="2">
    <source>
        <dbReference type="EMBL" id="KAK2163764.1"/>
    </source>
</evidence>
<sequence>MDRLSADSYSVLDSGDLGLGRGWKPGGIYESDSDDESPCCTSDCKQDHNVNDRCSCKAGACSDEEVGHFAKLTHGRLSNALKKIRNASNSSEKETDILKQELDNCQKELDSKCHAVSILSKEAMLSKDKATEFHQEINKLQFELDYKQTNFMNSQQLWTERYAELSEENQVLQEKLETSSEEIKKVTNEKLALLREREELLALLDVQERERYKELKSQEQQPYGEFTSSELGVLGACQCRVKTPDPCQCAFAAANLKHEVIQLKEQIVYTKKQHRESLLTTDAYRTAFDEQLNRNKKLVRQLAEVTATVMTNHSKTAKFKAAMKWLLQQLNEDLPPPLIDENTQEVLTEERLEEKTENDLIFLLVDVVSDKNELVAHQRLANKLMADRCKELEEKLKTLTGEDVQT</sequence>
<dbReference type="GO" id="GO:2000146">
    <property type="term" value="P:negative regulation of cell motility"/>
    <property type="evidence" value="ECO:0007669"/>
    <property type="project" value="TreeGrafter"/>
</dbReference>
<dbReference type="PANTHER" id="PTHR28616">
    <property type="entry name" value="COILED-COIL DOMAIN-CONTAINING PROTEIN 125"/>
    <property type="match status" value="1"/>
</dbReference>
<dbReference type="GO" id="GO:0005737">
    <property type="term" value="C:cytoplasm"/>
    <property type="evidence" value="ECO:0007669"/>
    <property type="project" value="TreeGrafter"/>
</dbReference>
<dbReference type="AlphaFoldDB" id="A0AAD9NE16"/>
<dbReference type="GO" id="GO:0035024">
    <property type="term" value="P:negative regulation of Rho protein signal transduction"/>
    <property type="evidence" value="ECO:0007669"/>
    <property type="project" value="TreeGrafter"/>
</dbReference>
<gene>
    <name evidence="2" type="ORF">LSH36_74g02088</name>
</gene>
<reference evidence="2" key="1">
    <citation type="journal article" date="2023" name="Mol. Biol. Evol.">
        <title>Third-Generation Sequencing Reveals the Adaptive Role of the Epigenome in Three Deep-Sea Polychaetes.</title>
        <authorList>
            <person name="Perez M."/>
            <person name="Aroh O."/>
            <person name="Sun Y."/>
            <person name="Lan Y."/>
            <person name="Juniper S.K."/>
            <person name="Young C.R."/>
            <person name="Angers B."/>
            <person name="Qian P.Y."/>
        </authorList>
    </citation>
    <scope>NUCLEOTIDE SEQUENCE</scope>
    <source>
        <strain evidence="2">P08H-3</strain>
    </source>
</reference>
<organism evidence="2 3">
    <name type="scientific">Paralvinella palmiformis</name>
    <dbReference type="NCBI Taxonomy" id="53620"/>
    <lineage>
        <taxon>Eukaryota</taxon>
        <taxon>Metazoa</taxon>
        <taxon>Spiralia</taxon>
        <taxon>Lophotrochozoa</taxon>
        <taxon>Annelida</taxon>
        <taxon>Polychaeta</taxon>
        <taxon>Sedentaria</taxon>
        <taxon>Canalipalpata</taxon>
        <taxon>Terebellida</taxon>
        <taxon>Terebelliformia</taxon>
        <taxon>Alvinellidae</taxon>
        <taxon>Paralvinella</taxon>
    </lineage>
</organism>
<dbReference type="InterPro" id="IPR034608">
    <property type="entry name" value="CCDC125"/>
</dbReference>
<feature type="coiled-coil region" evidence="1">
    <location>
        <begin position="155"/>
        <end position="210"/>
    </location>
</feature>
<evidence type="ECO:0000256" key="1">
    <source>
        <dbReference type="SAM" id="Coils"/>
    </source>
</evidence>
<dbReference type="PANTHER" id="PTHR28616:SF1">
    <property type="entry name" value="COILED-COIL DOMAIN-CONTAINING PROTEIN 125"/>
    <property type="match status" value="1"/>
</dbReference>
<dbReference type="Proteomes" id="UP001208570">
    <property type="component" value="Unassembled WGS sequence"/>
</dbReference>
<dbReference type="EMBL" id="JAODUP010000074">
    <property type="protein sequence ID" value="KAK2163764.1"/>
    <property type="molecule type" value="Genomic_DNA"/>
</dbReference>
<name>A0AAD9NE16_9ANNE</name>
<accession>A0AAD9NE16</accession>